<keyword evidence="2" id="KW-1185">Reference proteome</keyword>
<evidence type="ECO:0000313" key="1">
    <source>
        <dbReference type="EMBL" id="CAL8107850.1"/>
    </source>
</evidence>
<gene>
    <name evidence="1" type="ORF">ODALV1_LOCUS12791</name>
</gene>
<dbReference type="EMBL" id="CAXLJM020000039">
    <property type="protein sequence ID" value="CAL8107850.1"/>
    <property type="molecule type" value="Genomic_DNA"/>
</dbReference>
<comment type="caution">
    <text evidence="1">The sequence shown here is derived from an EMBL/GenBank/DDBJ whole genome shotgun (WGS) entry which is preliminary data.</text>
</comment>
<name>A0ABP1QLI1_9HEXA</name>
<accession>A0ABP1QLI1</accession>
<organism evidence="1 2">
    <name type="scientific">Orchesella dallaii</name>
    <dbReference type="NCBI Taxonomy" id="48710"/>
    <lineage>
        <taxon>Eukaryota</taxon>
        <taxon>Metazoa</taxon>
        <taxon>Ecdysozoa</taxon>
        <taxon>Arthropoda</taxon>
        <taxon>Hexapoda</taxon>
        <taxon>Collembola</taxon>
        <taxon>Entomobryomorpha</taxon>
        <taxon>Entomobryoidea</taxon>
        <taxon>Orchesellidae</taxon>
        <taxon>Orchesellinae</taxon>
        <taxon>Orchesella</taxon>
    </lineage>
</organism>
<proteinExistence type="predicted"/>
<evidence type="ECO:0000313" key="2">
    <source>
        <dbReference type="Proteomes" id="UP001642540"/>
    </source>
</evidence>
<sequence>MSSTGKSVVTSNEFLKEQVQENWIANDERSLKFIEKKLYLYQVMASVSTLKIQMLHEMLNCRENQKRGLDILLKVRDTVLSYASRKEYTEIVALYLAVKEKHVDVHTKCEDFSLKVKYFAQKKSAAWEEIQPALTTEINTADKLEKADKQLDHAIPKMEVMHKVFQLLKMKWDFINLKEKVDVLNQQTETLLPDWQPNYP</sequence>
<protein>
    <submittedName>
        <fullName evidence="1">Uncharacterized protein</fullName>
    </submittedName>
</protein>
<dbReference type="Proteomes" id="UP001642540">
    <property type="component" value="Unassembled WGS sequence"/>
</dbReference>
<reference evidence="1 2" key="1">
    <citation type="submission" date="2024-08" db="EMBL/GenBank/DDBJ databases">
        <authorList>
            <person name="Cucini C."/>
            <person name="Frati F."/>
        </authorList>
    </citation>
    <scope>NUCLEOTIDE SEQUENCE [LARGE SCALE GENOMIC DNA]</scope>
</reference>